<evidence type="ECO:0000256" key="2">
    <source>
        <dbReference type="SAM" id="SignalP"/>
    </source>
</evidence>
<dbReference type="PROSITE" id="PS50005">
    <property type="entry name" value="TPR"/>
    <property type="match status" value="1"/>
</dbReference>
<feature type="repeat" description="TPR" evidence="1">
    <location>
        <begin position="30"/>
        <end position="63"/>
    </location>
</feature>
<keyword evidence="1" id="KW-0802">TPR repeat</keyword>
<evidence type="ECO:0000313" key="3">
    <source>
        <dbReference type="EMBL" id="MBD8488969.1"/>
    </source>
</evidence>
<feature type="chain" id="PRO_5046029760" description="Tetratricopeptide repeat protein" evidence="2">
    <location>
        <begin position="22"/>
        <end position="534"/>
    </location>
</feature>
<keyword evidence="4" id="KW-1185">Reference proteome</keyword>
<dbReference type="SUPFAM" id="SSF48452">
    <property type="entry name" value="TPR-like"/>
    <property type="match status" value="1"/>
</dbReference>
<evidence type="ECO:0000313" key="4">
    <source>
        <dbReference type="Proteomes" id="UP000647133"/>
    </source>
</evidence>
<accession>A0ABR9AJG9</accession>
<protein>
    <recommendedName>
        <fullName evidence="5">Tetratricopeptide repeat protein</fullName>
    </recommendedName>
</protein>
<proteinExistence type="predicted"/>
<sequence length="534" mass="60974">MKYLKILVGVSWIFLSENSFAQNTVDPVHKQAIIEEANEYRAQGDYSGAIVSLQKILDVLPNDASILLYKGDLLLQNKDFNHAVTVYESILPLEYELTTTRINLSYALFMSHKPKKALKIAQSAWENDSSHTNAIINYFNAMLWNQKTKEAESFLSEHESLLQDDQSLVLKARLASSSGDYQYGLKLYDSLVNNFENKHYVMEYADILLGKKEFEKAKDIMQENEALFNKKEQQTFTNKAVQSDKQMLGTNTIYFKDIGNNIRTENAIWWQQSSQLKYRLGAKIGTASVSSPEEKKTQVKFAHFSLQERWGLAFTGQTELHFQQVKSSDGNTYRGLTGRQTVKFQPNDRRMIGLYYDSEILNFTAEILDKDIRSHNIGYVTHIMLSGKTGIYSQGGYGFLNDNNQKMQLFASVYHLLRTEPTLKVGLNSSTLHFKESENPYYFAPDKYMSGEVFADFSTSLPQISKTYLSAQGAVGSQNIESQGWDAAYRFQIELGYRFPAVETSLNYQTSNVASSTGTGYKFNWFTFKAAYKW</sequence>
<dbReference type="RefSeq" id="WP_192009865.1">
    <property type="nucleotide sequence ID" value="NZ_JACYTQ010000003.1"/>
</dbReference>
<reference evidence="3 4" key="1">
    <citation type="submission" date="2020-09" db="EMBL/GenBank/DDBJ databases">
        <title>Echinicola sp. CAU 1574 isolated from sand of Sido Beach.</title>
        <authorList>
            <person name="Kim W."/>
        </authorList>
    </citation>
    <scope>NUCLEOTIDE SEQUENCE [LARGE SCALE GENOMIC DNA]</scope>
    <source>
        <strain evidence="3 4">CAU 1574</strain>
    </source>
</reference>
<dbReference type="InterPro" id="IPR011990">
    <property type="entry name" value="TPR-like_helical_dom_sf"/>
</dbReference>
<organism evidence="3 4">
    <name type="scientific">Echinicola arenosa</name>
    <dbReference type="NCBI Taxonomy" id="2774144"/>
    <lineage>
        <taxon>Bacteria</taxon>
        <taxon>Pseudomonadati</taxon>
        <taxon>Bacteroidota</taxon>
        <taxon>Cytophagia</taxon>
        <taxon>Cytophagales</taxon>
        <taxon>Cyclobacteriaceae</taxon>
        <taxon>Echinicola</taxon>
    </lineage>
</organism>
<gene>
    <name evidence="3" type="ORF">IFO69_09455</name>
</gene>
<name>A0ABR9AJG9_9BACT</name>
<feature type="signal peptide" evidence="2">
    <location>
        <begin position="1"/>
        <end position="21"/>
    </location>
</feature>
<evidence type="ECO:0008006" key="5">
    <source>
        <dbReference type="Google" id="ProtNLM"/>
    </source>
</evidence>
<keyword evidence="2" id="KW-0732">Signal</keyword>
<dbReference type="Proteomes" id="UP000647133">
    <property type="component" value="Unassembled WGS sequence"/>
</dbReference>
<dbReference type="EMBL" id="JACYTQ010000003">
    <property type="protein sequence ID" value="MBD8488969.1"/>
    <property type="molecule type" value="Genomic_DNA"/>
</dbReference>
<dbReference type="Gene3D" id="1.25.40.10">
    <property type="entry name" value="Tetratricopeptide repeat domain"/>
    <property type="match status" value="1"/>
</dbReference>
<dbReference type="Pfam" id="PF13432">
    <property type="entry name" value="TPR_16"/>
    <property type="match status" value="1"/>
</dbReference>
<dbReference type="InterPro" id="IPR019734">
    <property type="entry name" value="TPR_rpt"/>
</dbReference>
<evidence type="ECO:0000256" key="1">
    <source>
        <dbReference type="PROSITE-ProRule" id="PRU00339"/>
    </source>
</evidence>
<comment type="caution">
    <text evidence="3">The sequence shown here is derived from an EMBL/GenBank/DDBJ whole genome shotgun (WGS) entry which is preliminary data.</text>
</comment>